<keyword evidence="3" id="KW-1185">Reference proteome</keyword>
<feature type="transmembrane region" description="Helical" evidence="1">
    <location>
        <begin position="164"/>
        <end position="185"/>
    </location>
</feature>
<organism evidence="2 3">
    <name type="scientific">Pseudobythopirellula maris</name>
    <dbReference type="NCBI Taxonomy" id="2527991"/>
    <lineage>
        <taxon>Bacteria</taxon>
        <taxon>Pseudomonadati</taxon>
        <taxon>Planctomycetota</taxon>
        <taxon>Planctomycetia</taxon>
        <taxon>Pirellulales</taxon>
        <taxon>Lacipirellulaceae</taxon>
        <taxon>Pseudobythopirellula</taxon>
    </lineage>
</organism>
<feature type="transmembrane region" description="Helical" evidence="1">
    <location>
        <begin position="29"/>
        <end position="48"/>
    </location>
</feature>
<sequence>MPLPRRDEVHPSDHATRALLVSYQTVRRAIGMTGLLLPLALWPLGWLLFGVEVQDNMSGYYHTPMRDVFVGALSAIGVFLFCYEGNDWVEDWTANLGCVSAIGVALLPLDEGKDPLDHQSLVGYAHMAFGAMFFLTLAFYSLYHFPSWKWKAHEEAPHEDERNLVYWASGLAILGSMAAMGVYLVLPASLKAPFNRYNFMFWMEWVAVWAFAAAWLTKGRAIVADLAVEVLALPTEALKRRVRRH</sequence>
<name>A0A5C5ZJU5_9BACT</name>
<feature type="transmembrane region" description="Helical" evidence="1">
    <location>
        <begin position="92"/>
        <end position="109"/>
    </location>
</feature>
<comment type="caution">
    <text evidence="2">The sequence shown here is derived from an EMBL/GenBank/DDBJ whole genome shotgun (WGS) entry which is preliminary data.</text>
</comment>
<dbReference type="AlphaFoldDB" id="A0A5C5ZJU5"/>
<feature type="transmembrane region" description="Helical" evidence="1">
    <location>
        <begin position="197"/>
        <end position="216"/>
    </location>
</feature>
<dbReference type="OrthoDB" id="9803163at2"/>
<reference evidence="2 3" key="1">
    <citation type="submission" date="2019-02" db="EMBL/GenBank/DDBJ databases">
        <title>Deep-cultivation of Planctomycetes and their phenomic and genomic characterization uncovers novel biology.</title>
        <authorList>
            <person name="Wiegand S."/>
            <person name="Jogler M."/>
            <person name="Boedeker C."/>
            <person name="Pinto D."/>
            <person name="Vollmers J."/>
            <person name="Rivas-Marin E."/>
            <person name="Kohn T."/>
            <person name="Peeters S.H."/>
            <person name="Heuer A."/>
            <person name="Rast P."/>
            <person name="Oberbeckmann S."/>
            <person name="Bunk B."/>
            <person name="Jeske O."/>
            <person name="Meyerdierks A."/>
            <person name="Storesund J.E."/>
            <person name="Kallscheuer N."/>
            <person name="Luecker S."/>
            <person name="Lage O.M."/>
            <person name="Pohl T."/>
            <person name="Merkel B.J."/>
            <person name="Hornburger P."/>
            <person name="Mueller R.-W."/>
            <person name="Bruemmer F."/>
            <person name="Labrenz M."/>
            <person name="Spormann A.M."/>
            <person name="Op Den Camp H."/>
            <person name="Overmann J."/>
            <person name="Amann R."/>
            <person name="Jetten M.S.M."/>
            <person name="Mascher T."/>
            <person name="Medema M.H."/>
            <person name="Devos D.P."/>
            <person name="Kaster A.-K."/>
            <person name="Ovreas L."/>
            <person name="Rohde M."/>
            <person name="Galperin M.Y."/>
            <person name="Jogler C."/>
        </authorList>
    </citation>
    <scope>NUCLEOTIDE SEQUENCE [LARGE SCALE GENOMIC DNA]</scope>
    <source>
        <strain evidence="2 3">Mal64</strain>
    </source>
</reference>
<keyword evidence="1" id="KW-0472">Membrane</keyword>
<proteinExistence type="predicted"/>
<protein>
    <recommendedName>
        <fullName evidence="4">DUF998 domain-containing protein</fullName>
    </recommendedName>
</protein>
<dbReference type="EMBL" id="SJPQ01000003">
    <property type="protein sequence ID" value="TWT87622.1"/>
    <property type="molecule type" value="Genomic_DNA"/>
</dbReference>
<evidence type="ECO:0000313" key="2">
    <source>
        <dbReference type="EMBL" id="TWT87622.1"/>
    </source>
</evidence>
<keyword evidence="1" id="KW-1133">Transmembrane helix</keyword>
<evidence type="ECO:0000256" key="1">
    <source>
        <dbReference type="SAM" id="Phobius"/>
    </source>
</evidence>
<keyword evidence="1" id="KW-0812">Transmembrane</keyword>
<evidence type="ECO:0008006" key="4">
    <source>
        <dbReference type="Google" id="ProtNLM"/>
    </source>
</evidence>
<accession>A0A5C5ZJU5</accession>
<dbReference type="RefSeq" id="WP_146401918.1">
    <property type="nucleotide sequence ID" value="NZ_SJPQ01000003.1"/>
</dbReference>
<feature type="transmembrane region" description="Helical" evidence="1">
    <location>
        <begin position="121"/>
        <end position="143"/>
    </location>
</feature>
<feature type="transmembrane region" description="Helical" evidence="1">
    <location>
        <begin position="68"/>
        <end position="85"/>
    </location>
</feature>
<evidence type="ECO:0000313" key="3">
    <source>
        <dbReference type="Proteomes" id="UP000315440"/>
    </source>
</evidence>
<gene>
    <name evidence="2" type="ORF">Mal64_31640</name>
</gene>
<dbReference type="Proteomes" id="UP000315440">
    <property type="component" value="Unassembled WGS sequence"/>
</dbReference>